<sequence>MFDRYAEKLSHVKTSMELIKILDDLSLSAGFTQYRLGLMMPTQHLGRPHLLIFSNCNPDWVENYRINKLASKDPILYLAMQQNSPITWNSIEQYNGLPIGAQEVMGKAKDFGLVDGISFPLRGPRSEFGVLSFITDKNDTCIDRHKAQLFLMANMILDAALRVAYGKREKTSLTGREIECLFWCSEGKTSADTAAILGLAEATVNFHLTKAIKKLGATNKYNAIMAAGMAGLLQPQLKDAEIEDEVSPNAS</sequence>
<evidence type="ECO:0000313" key="5">
    <source>
        <dbReference type="EMBL" id="THJ43601.1"/>
    </source>
</evidence>
<dbReference type="Gene3D" id="3.30.450.80">
    <property type="entry name" value="Transcription factor LuxR-like, autoinducer-binding domain"/>
    <property type="match status" value="1"/>
</dbReference>
<dbReference type="PANTHER" id="PTHR44688:SF16">
    <property type="entry name" value="DNA-BINDING TRANSCRIPTIONAL ACTIVATOR DEVR_DOSR"/>
    <property type="match status" value="1"/>
</dbReference>
<keyword evidence="3" id="KW-0804">Transcription</keyword>
<dbReference type="SUPFAM" id="SSF75516">
    <property type="entry name" value="Pheromone-binding domain of LuxR-like quorum-sensing transcription factors"/>
    <property type="match status" value="1"/>
</dbReference>
<dbReference type="GO" id="GO:0003677">
    <property type="term" value="F:DNA binding"/>
    <property type="evidence" value="ECO:0007669"/>
    <property type="project" value="UniProtKB-KW"/>
</dbReference>
<dbReference type="Pfam" id="PF00196">
    <property type="entry name" value="GerE"/>
    <property type="match status" value="1"/>
</dbReference>
<evidence type="ECO:0000256" key="1">
    <source>
        <dbReference type="ARBA" id="ARBA00023015"/>
    </source>
</evidence>
<reference evidence="5 6" key="1">
    <citation type="submission" date="2019-04" db="EMBL/GenBank/DDBJ databases">
        <title>Comparative genomics of Aeromonas veronii strains pathogenic to fish.</title>
        <authorList>
            <person name="Cascarano M.C."/>
            <person name="Smyrli M."/>
            <person name="Katharios P."/>
        </authorList>
    </citation>
    <scope>NUCLEOTIDE SEQUENCE [LARGE SCALE GENOMIC DNA]</scope>
    <source>
        <strain evidence="5 6">XU1</strain>
    </source>
</reference>
<dbReference type="Proteomes" id="UP000309618">
    <property type="component" value="Unassembled WGS sequence"/>
</dbReference>
<organism evidence="5 6">
    <name type="scientific">Aeromonas veronii</name>
    <dbReference type="NCBI Taxonomy" id="654"/>
    <lineage>
        <taxon>Bacteria</taxon>
        <taxon>Pseudomonadati</taxon>
        <taxon>Pseudomonadota</taxon>
        <taxon>Gammaproteobacteria</taxon>
        <taxon>Aeromonadales</taxon>
        <taxon>Aeromonadaceae</taxon>
        <taxon>Aeromonas</taxon>
    </lineage>
</organism>
<name>A0A4S5CGK9_AERVE</name>
<protein>
    <submittedName>
        <fullName evidence="5">LuxR family transcriptional regulator</fullName>
    </submittedName>
</protein>
<proteinExistence type="predicted"/>
<evidence type="ECO:0000259" key="4">
    <source>
        <dbReference type="PROSITE" id="PS50043"/>
    </source>
</evidence>
<dbReference type="PRINTS" id="PR00038">
    <property type="entry name" value="HTHLUXR"/>
</dbReference>
<dbReference type="SUPFAM" id="SSF46894">
    <property type="entry name" value="C-terminal effector domain of the bipartite response regulators"/>
    <property type="match status" value="1"/>
</dbReference>
<dbReference type="InterPro" id="IPR005143">
    <property type="entry name" value="TF_LuxR_autoind-bd_dom"/>
</dbReference>
<comment type="caution">
    <text evidence="5">The sequence shown here is derived from an EMBL/GenBank/DDBJ whole genome shotgun (WGS) entry which is preliminary data.</text>
</comment>
<gene>
    <name evidence="5" type="ORF">E8Q35_14945</name>
</gene>
<dbReference type="PROSITE" id="PS50043">
    <property type="entry name" value="HTH_LUXR_2"/>
    <property type="match status" value="1"/>
</dbReference>
<dbReference type="Pfam" id="PF03472">
    <property type="entry name" value="Autoind_bind"/>
    <property type="match status" value="1"/>
</dbReference>
<dbReference type="InterPro" id="IPR000792">
    <property type="entry name" value="Tscrpt_reg_LuxR_C"/>
</dbReference>
<dbReference type="SMART" id="SM00421">
    <property type="entry name" value="HTH_LUXR"/>
    <property type="match status" value="1"/>
</dbReference>
<dbReference type="InterPro" id="IPR036693">
    <property type="entry name" value="TF_LuxR_autoind-bd_dom_sf"/>
</dbReference>
<evidence type="ECO:0000256" key="2">
    <source>
        <dbReference type="ARBA" id="ARBA00023125"/>
    </source>
</evidence>
<dbReference type="Gene3D" id="1.10.10.10">
    <property type="entry name" value="Winged helix-like DNA-binding domain superfamily/Winged helix DNA-binding domain"/>
    <property type="match status" value="1"/>
</dbReference>
<keyword evidence="1" id="KW-0805">Transcription regulation</keyword>
<accession>A0A4S5CGK9</accession>
<dbReference type="RefSeq" id="WP_136502040.1">
    <property type="nucleotide sequence ID" value="NZ_SSUX01000011.1"/>
</dbReference>
<dbReference type="InterPro" id="IPR036388">
    <property type="entry name" value="WH-like_DNA-bd_sf"/>
</dbReference>
<evidence type="ECO:0000313" key="6">
    <source>
        <dbReference type="Proteomes" id="UP000309618"/>
    </source>
</evidence>
<feature type="domain" description="HTH luxR-type" evidence="4">
    <location>
        <begin position="166"/>
        <end position="231"/>
    </location>
</feature>
<dbReference type="EMBL" id="SSUX01000011">
    <property type="protein sequence ID" value="THJ43601.1"/>
    <property type="molecule type" value="Genomic_DNA"/>
</dbReference>
<dbReference type="InterPro" id="IPR016032">
    <property type="entry name" value="Sig_transdc_resp-reg_C-effctor"/>
</dbReference>
<dbReference type="CDD" id="cd06170">
    <property type="entry name" value="LuxR_C_like"/>
    <property type="match status" value="1"/>
</dbReference>
<dbReference type="GO" id="GO:0006355">
    <property type="term" value="P:regulation of DNA-templated transcription"/>
    <property type="evidence" value="ECO:0007669"/>
    <property type="project" value="InterPro"/>
</dbReference>
<dbReference type="AlphaFoldDB" id="A0A4S5CGK9"/>
<evidence type="ECO:0000256" key="3">
    <source>
        <dbReference type="ARBA" id="ARBA00023163"/>
    </source>
</evidence>
<keyword evidence="2" id="KW-0238">DNA-binding</keyword>
<dbReference type="PANTHER" id="PTHR44688">
    <property type="entry name" value="DNA-BINDING TRANSCRIPTIONAL ACTIVATOR DEVR_DOSR"/>
    <property type="match status" value="1"/>
</dbReference>